<keyword evidence="2" id="KW-1185">Reference proteome</keyword>
<dbReference type="KEGG" id="cpre:Csp1_19940"/>
<sequence>MSNLVPRLGNRVPVPAPPIVREIQQAKTERRAAEIESVAKLTSLEDQAKAFLTHQALSNTAALVNQAEAHMQTAPAGARYYEQIIGAYAQGAARRIGNW</sequence>
<organism evidence="1 2">
    <name type="scientific">Corynebacterium provencense</name>
    <dbReference type="NCBI Taxonomy" id="1737425"/>
    <lineage>
        <taxon>Bacteria</taxon>
        <taxon>Bacillati</taxon>
        <taxon>Actinomycetota</taxon>
        <taxon>Actinomycetes</taxon>
        <taxon>Mycobacteriales</taxon>
        <taxon>Corynebacteriaceae</taxon>
        <taxon>Corynebacterium</taxon>
    </lineage>
</organism>
<reference evidence="2" key="1">
    <citation type="submission" date="2017-11" db="EMBL/GenBank/DDBJ databases">
        <title>Otitis media/interna in a cat caused by the recently described species Corynebacterium provencense.</title>
        <authorList>
            <person name="Kittl S."/>
            <person name="Brodard I."/>
            <person name="Rychener L."/>
            <person name="Jores J."/>
            <person name="Roosje P."/>
            <person name="Gobeli Brawand S."/>
        </authorList>
    </citation>
    <scope>NUCLEOTIDE SEQUENCE [LARGE SCALE GENOMIC DNA]</scope>
    <source>
        <strain evidence="2">17KM38</strain>
    </source>
</reference>
<dbReference type="Proteomes" id="UP000247696">
    <property type="component" value="Chromosome"/>
</dbReference>
<protein>
    <submittedName>
        <fullName evidence="1">Uncharacterized protein</fullName>
    </submittedName>
</protein>
<gene>
    <name evidence="1" type="ORF">Csp1_19940</name>
</gene>
<name>A0A2Z3YPN3_9CORY</name>
<evidence type="ECO:0000313" key="1">
    <source>
        <dbReference type="EMBL" id="AWT26762.1"/>
    </source>
</evidence>
<dbReference type="EMBL" id="CP024988">
    <property type="protein sequence ID" value="AWT26762.1"/>
    <property type="molecule type" value="Genomic_DNA"/>
</dbReference>
<evidence type="ECO:0000313" key="2">
    <source>
        <dbReference type="Proteomes" id="UP000247696"/>
    </source>
</evidence>
<accession>A0A2Z3YPN3</accession>
<dbReference type="AlphaFoldDB" id="A0A2Z3YPN3"/>
<proteinExistence type="predicted"/>